<dbReference type="EMBL" id="HF935572">
    <property type="protein sequence ID" value="CCX10864.1"/>
    <property type="molecule type" value="Genomic_DNA"/>
</dbReference>
<organism evidence="1 2">
    <name type="scientific">Pyronema omphalodes (strain CBS 100304)</name>
    <name type="common">Pyronema confluens</name>
    <dbReference type="NCBI Taxonomy" id="1076935"/>
    <lineage>
        <taxon>Eukaryota</taxon>
        <taxon>Fungi</taxon>
        <taxon>Dikarya</taxon>
        <taxon>Ascomycota</taxon>
        <taxon>Pezizomycotina</taxon>
        <taxon>Pezizomycetes</taxon>
        <taxon>Pezizales</taxon>
        <taxon>Pyronemataceae</taxon>
        <taxon>Pyronema</taxon>
    </lineage>
</organism>
<protein>
    <submittedName>
        <fullName evidence="1">Uncharacterized protein</fullName>
    </submittedName>
</protein>
<gene>
    <name evidence="1" type="ORF">PCON_10458</name>
</gene>
<sequence>MLILAAGPVSVPAVISKAPLPSEAGEQE</sequence>
<dbReference type="Proteomes" id="UP000018144">
    <property type="component" value="Unassembled WGS sequence"/>
</dbReference>
<evidence type="ECO:0000313" key="1">
    <source>
        <dbReference type="EMBL" id="CCX10864.1"/>
    </source>
</evidence>
<dbReference type="AlphaFoldDB" id="U4LGK0"/>
<accession>U4LGK0</accession>
<keyword evidence="2" id="KW-1185">Reference proteome</keyword>
<proteinExistence type="predicted"/>
<evidence type="ECO:0000313" key="2">
    <source>
        <dbReference type="Proteomes" id="UP000018144"/>
    </source>
</evidence>
<reference evidence="1 2" key="1">
    <citation type="journal article" date="2013" name="PLoS Genet.">
        <title>The genome and development-dependent transcriptomes of Pyronema confluens: a window into fungal evolution.</title>
        <authorList>
            <person name="Traeger S."/>
            <person name="Altegoer F."/>
            <person name="Freitag M."/>
            <person name="Gabaldon T."/>
            <person name="Kempken F."/>
            <person name="Kumar A."/>
            <person name="Marcet-Houben M."/>
            <person name="Poggeler S."/>
            <person name="Stajich J.E."/>
            <person name="Nowrousian M."/>
        </authorList>
    </citation>
    <scope>NUCLEOTIDE SEQUENCE [LARGE SCALE GENOMIC DNA]</scope>
    <source>
        <strain evidence="2">CBS 100304</strain>
        <tissue evidence="1">Vegetative mycelium</tissue>
    </source>
</reference>
<name>U4LGK0_PYROM</name>